<organism evidence="2 3">
    <name type="scientific">Sphingobium xenophagum</name>
    <dbReference type="NCBI Taxonomy" id="121428"/>
    <lineage>
        <taxon>Bacteria</taxon>
        <taxon>Pseudomonadati</taxon>
        <taxon>Pseudomonadota</taxon>
        <taxon>Alphaproteobacteria</taxon>
        <taxon>Sphingomonadales</taxon>
        <taxon>Sphingomonadaceae</taxon>
        <taxon>Sphingobium</taxon>
    </lineage>
</organism>
<dbReference type="Proteomes" id="UP001267638">
    <property type="component" value="Unassembled WGS sequence"/>
</dbReference>
<gene>
    <name evidence="2" type="ORF">J2W40_000757</name>
</gene>
<feature type="chain" id="PRO_5047414987" evidence="1">
    <location>
        <begin position="21"/>
        <end position="236"/>
    </location>
</feature>
<reference evidence="2 3" key="1">
    <citation type="submission" date="2023-07" db="EMBL/GenBank/DDBJ databases">
        <title>Sorghum-associated microbial communities from plants grown in Nebraska, USA.</title>
        <authorList>
            <person name="Schachtman D."/>
        </authorList>
    </citation>
    <scope>NUCLEOTIDE SEQUENCE [LARGE SCALE GENOMIC DNA]</scope>
    <source>
        <strain evidence="2 3">4256</strain>
    </source>
</reference>
<evidence type="ECO:0000256" key="1">
    <source>
        <dbReference type="SAM" id="SignalP"/>
    </source>
</evidence>
<feature type="signal peptide" evidence="1">
    <location>
        <begin position="1"/>
        <end position="20"/>
    </location>
</feature>
<name>A0ABU1WY10_SPHXE</name>
<accession>A0ABU1WY10</accession>
<dbReference type="EMBL" id="JAVDWV010000003">
    <property type="protein sequence ID" value="MDR7153954.1"/>
    <property type="molecule type" value="Genomic_DNA"/>
</dbReference>
<keyword evidence="3" id="KW-1185">Reference proteome</keyword>
<keyword evidence="1" id="KW-0732">Signal</keyword>
<dbReference type="RefSeq" id="WP_310222065.1">
    <property type="nucleotide sequence ID" value="NZ_JAVDWV010000003.1"/>
</dbReference>
<sequence>MRATLFVTLVMFAASSPAFAGNAKEDVRARKIMYDYARCVVKLKPQRAANAILANSDNSEILKEYPDLISSNCMAQVAGNVKMTFGGDLYRYALADALVNAKFSEKFETNFSNRLPLAHLRPSTPEELEAKLGKEKSKRARTKIQEDEDKRAGITWLSHYGECIVRKDPVRARLWLLTPPDGPEEVSRIGDLRPTFSDCLDGGTVKFTRVTLRGAVAINYFRLASATPQLIAEKAQ</sequence>
<evidence type="ECO:0000313" key="3">
    <source>
        <dbReference type="Proteomes" id="UP001267638"/>
    </source>
</evidence>
<protein>
    <submittedName>
        <fullName evidence="2">Uncharacterized protein</fullName>
    </submittedName>
</protein>
<comment type="caution">
    <text evidence="2">The sequence shown here is derived from an EMBL/GenBank/DDBJ whole genome shotgun (WGS) entry which is preliminary data.</text>
</comment>
<proteinExistence type="predicted"/>
<evidence type="ECO:0000313" key="2">
    <source>
        <dbReference type="EMBL" id="MDR7153954.1"/>
    </source>
</evidence>